<evidence type="ECO:0000256" key="2">
    <source>
        <dbReference type="ARBA" id="ARBA00004141"/>
    </source>
</evidence>
<sequence length="312" mass="34358">MRSRPGAWARAPSLVSLHPMHILAFLRQRLPLYFLLVRADKPIGILLLLWPTLWAMWAAGEGSPAWHVVVIFTLGTALMRSAGCAINDYFDRDFDLHVQRTEKRVLTSGRIRPGEALAVAIVLALVSFLLVLPLNALTIQLAFVGAFLAASYPLMKRFFAIPQAYLGIAFGFGIPMGFAALQGSIPAAAWIMLLANICWSIAYDTEYAMVDKPDDLKLGLRTSAITFGNWDVAMIGVFYAATVGLLGVAGAMLGYGWPYALGLLGAAGIAITHLRWIRHRDPRACFRAFLHNTWFGFAVFAGIFAQTVFFRH</sequence>
<dbReference type="EC" id="2.5.1.39" evidence="9"/>
<dbReference type="Gene3D" id="1.20.120.1780">
    <property type="entry name" value="UbiA prenyltransferase"/>
    <property type="match status" value="1"/>
</dbReference>
<accession>A0A484NSJ9</accession>
<organism evidence="9">
    <name type="scientific">plant metagenome</name>
    <dbReference type="NCBI Taxonomy" id="1297885"/>
    <lineage>
        <taxon>unclassified sequences</taxon>
        <taxon>metagenomes</taxon>
        <taxon>organismal metagenomes</taxon>
    </lineage>
</organism>
<evidence type="ECO:0000256" key="1">
    <source>
        <dbReference type="ARBA" id="ARBA00001946"/>
    </source>
</evidence>
<gene>
    <name evidence="9" type="ORF">AMP9_2263</name>
</gene>
<protein>
    <submittedName>
        <fullName evidence="9">4-hydroxybenzoate polyprenyltransferase</fullName>
        <ecNumber evidence="9">2.5.1.39</ecNumber>
    </submittedName>
</protein>
<feature type="transmembrane region" description="Helical" evidence="8">
    <location>
        <begin position="289"/>
        <end position="310"/>
    </location>
</feature>
<dbReference type="NCBIfam" id="TIGR01474">
    <property type="entry name" value="ubiA_proteo"/>
    <property type="match status" value="1"/>
</dbReference>
<keyword evidence="5 8" id="KW-0812">Transmembrane</keyword>
<evidence type="ECO:0000256" key="7">
    <source>
        <dbReference type="ARBA" id="ARBA00023136"/>
    </source>
</evidence>
<proteinExistence type="inferred from homology"/>
<comment type="subcellular location">
    <subcellularLocation>
        <location evidence="2">Membrane</location>
        <topology evidence="2">Multi-pass membrane protein</topology>
    </subcellularLocation>
</comment>
<feature type="transmembrane region" description="Helical" evidence="8">
    <location>
        <begin position="230"/>
        <end position="253"/>
    </location>
</feature>
<dbReference type="InterPro" id="IPR006370">
    <property type="entry name" value="HB_polyprenyltransferase-like"/>
</dbReference>
<keyword evidence="7 8" id="KW-0472">Membrane</keyword>
<dbReference type="PROSITE" id="PS00943">
    <property type="entry name" value="UBIA"/>
    <property type="match status" value="1"/>
</dbReference>
<feature type="transmembrane region" description="Helical" evidence="8">
    <location>
        <begin position="43"/>
        <end position="60"/>
    </location>
</feature>
<keyword evidence="4 9" id="KW-0808">Transferase</keyword>
<reference evidence="9" key="1">
    <citation type="submission" date="2019-03" db="EMBL/GenBank/DDBJ databases">
        <authorList>
            <person name="Danneels B."/>
        </authorList>
    </citation>
    <scope>NUCLEOTIDE SEQUENCE</scope>
</reference>
<dbReference type="AlphaFoldDB" id="A0A484NSJ9"/>
<dbReference type="InterPro" id="IPR039653">
    <property type="entry name" value="Prenyltransferase"/>
</dbReference>
<feature type="transmembrane region" description="Helical" evidence="8">
    <location>
        <begin position="259"/>
        <end position="277"/>
    </location>
</feature>
<dbReference type="GO" id="GO:0008412">
    <property type="term" value="F:4-hydroxybenzoate polyprenyltransferase activity"/>
    <property type="evidence" value="ECO:0007669"/>
    <property type="project" value="UniProtKB-EC"/>
</dbReference>
<comment type="similarity">
    <text evidence="3">Belongs to the UbiA prenyltransferase family.</text>
</comment>
<dbReference type="InterPro" id="IPR044878">
    <property type="entry name" value="UbiA_sf"/>
</dbReference>
<dbReference type="InterPro" id="IPR030470">
    <property type="entry name" value="UbiA_prenylTrfase_CS"/>
</dbReference>
<dbReference type="Pfam" id="PF01040">
    <property type="entry name" value="UbiA"/>
    <property type="match status" value="1"/>
</dbReference>
<evidence type="ECO:0000256" key="3">
    <source>
        <dbReference type="ARBA" id="ARBA00005985"/>
    </source>
</evidence>
<dbReference type="PANTHER" id="PTHR11048:SF28">
    <property type="entry name" value="4-HYDROXYBENZOATE POLYPRENYLTRANSFERASE, MITOCHONDRIAL"/>
    <property type="match status" value="1"/>
</dbReference>
<dbReference type="GO" id="GO:0005886">
    <property type="term" value="C:plasma membrane"/>
    <property type="evidence" value="ECO:0007669"/>
    <property type="project" value="TreeGrafter"/>
</dbReference>
<evidence type="ECO:0000256" key="4">
    <source>
        <dbReference type="ARBA" id="ARBA00022679"/>
    </source>
</evidence>
<evidence type="ECO:0000256" key="6">
    <source>
        <dbReference type="ARBA" id="ARBA00022989"/>
    </source>
</evidence>
<feature type="transmembrane region" description="Helical" evidence="8">
    <location>
        <begin position="66"/>
        <end position="90"/>
    </location>
</feature>
<evidence type="ECO:0000256" key="8">
    <source>
        <dbReference type="SAM" id="Phobius"/>
    </source>
</evidence>
<dbReference type="InterPro" id="IPR000537">
    <property type="entry name" value="UbiA_prenyltransferase"/>
</dbReference>
<comment type="cofactor">
    <cofactor evidence="1">
        <name>Mg(2+)</name>
        <dbReference type="ChEBI" id="CHEBI:18420"/>
    </cofactor>
</comment>
<evidence type="ECO:0000313" key="9">
    <source>
        <dbReference type="EMBL" id="VFR16548.1"/>
    </source>
</evidence>
<feature type="transmembrane region" description="Helical" evidence="8">
    <location>
        <begin position="164"/>
        <end position="181"/>
    </location>
</feature>
<dbReference type="Gene3D" id="1.10.357.140">
    <property type="entry name" value="UbiA prenyltransferase"/>
    <property type="match status" value="1"/>
</dbReference>
<dbReference type="GO" id="GO:0006744">
    <property type="term" value="P:ubiquinone biosynthetic process"/>
    <property type="evidence" value="ECO:0007669"/>
    <property type="project" value="TreeGrafter"/>
</dbReference>
<dbReference type="CDD" id="cd13959">
    <property type="entry name" value="PT_UbiA_COQ2"/>
    <property type="match status" value="1"/>
</dbReference>
<evidence type="ECO:0000256" key="5">
    <source>
        <dbReference type="ARBA" id="ARBA00022692"/>
    </source>
</evidence>
<dbReference type="FunFam" id="1.20.120.1780:FF:000001">
    <property type="entry name" value="4-hydroxybenzoate octaprenyltransferase"/>
    <property type="match status" value="1"/>
</dbReference>
<name>A0A484NSJ9_9ZZZZ</name>
<dbReference type="PANTHER" id="PTHR11048">
    <property type="entry name" value="PRENYLTRANSFERASES"/>
    <property type="match status" value="1"/>
</dbReference>
<dbReference type="FunFam" id="1.10.357.140:FF:000008">
    <property type="entry name" value="4-hydroxybenzoate octaprenyltransferase"/>
    <property type="match status" value="1"/>
</dbReference>
<dbReference type="EMBL" id="CAADHY010000006">
    <property type="protein sequence ID" value="VFR16548.1"/>
    <property type="molecule type" value="Genomic_DNA"/>
</dbReference>
<keyword evidence="6 8" id="KW-1133">Transmembrane helix</keyword>
<feature type="transmembrane region" description="Helical" evidence="8">
    <location>
        <begin position="111"/>
        <end position="131"/>
    </location>
</feature>
<dbReference type="HAMAP" id="MF_01635">
    <property type="entry name" value="UbiA"/>
    <property type="match status" value="1"/>
</dbReference>